<keyword evidence="1" id="KW-0812">Transmembrane</keyword>
<sequence length="203" mass="23260">MYIPKKIGVLSWFATCCYFLIEPFFIYTSLVPYSFLYQAMSDLGVTSCGEYTYSLAPYTICSPFHLWMNVLFIINGLTLAIGILYLAQNLAKTKVRHLATIFLLLLALGNIVSGFIPADINLFWHSIVAQVGMITTLAGLWIYAKLLPTGRKWTLICLTILFMILLLIMFVFFFPMPVGLLQRLFYFVIFIWGTVLAFWDIKQ</sequence>
<evidence type="ECO:0000313" key="2">
    <source>
        <dbReference type="EMBL" id="MBN8251385.1"/>
    </source>
</evidence>
<comment type="caution">
    <text evidence="2">The sequence shown here is derived from an EMBL/GenBank/DDBJ whole genome shotgun (WGS) entry which is preliminary data.</text>
</comment>
<dbReference type="EMBL" id="JAWUZT010000040">
    <property type="protein sequence ID" value="MDW8517147.1"/>
    <property type="molecule type" value="Genomic_DNA"/>
</dbReference>
<feature type="transmembrane region" description="Helical" evidence="1">
    <location>
        <begin position="155"/>
        <end position="174"/>
    </location>
</feature>
<organism evidence="2 4">
    <name type="scientific">Priestia flexa</name>
    <dbReference type="NCBI Taxonomy" id="86664"/>
    <lineage>
        <taxon>Bacteria</taxon>
        <taxon>Bacillati</taxon>
        <taxon>Bacillota</taxon>
        <taxon>Bacilli</taxon>
        <taxon>Bacillales</taxon>
        <taxon>Bacillaceae</taxon>
        <taxon>Priestia</taxon>
    </lineage>
</organism>
<protein>
    <submittedName>
        <fullName evidence="2">DUF998 domain-containing protein</fullName>
    </submittedName>
</protein>
<reference evidence="2" key="1">
    <citation type="submission" date="2020-12" db="EMBL/GenBank/DDBJ databases">
        <title>PHA producing bacteria isolated from mangrove.</title>
        <authorList>
            <person name="Zheng W."/>
            <person name="Yu S."/>
            <person name="Huang Y."/>
        </authorList>
    </citation>
    <scope>NUCLEOTIDE SEQUENCE</scope>
    <source>
        <strain evidence="2">GN22-4</strain>
    </source>
</reference>
<keyword evidence="5" id="KW-1185">Reference proteome</keyword>
<feature type="transmembrane region" description="Helical" evidence="1">
    <location>
        <begin position="7"/>
        <end position="27"/>
    </location>
</feature>
<proteinExistence type="predicted"/>
<evidence type="ECO:0000313" key="5">
    <source>
        <dbReference type="Proteomes" id="UP001284771"/>
    </source>
</evidence>
<dbReference type="InterPro" id="IPR009339">
    <property type="entry name" value="DUF998"/>
</dbReference>
<dbReference type="RefSeq" id="WP_174521183.1">
    <property type="nucleotide sequence ID" value="NZ_CANLXW010000066.1"/>
</dbReference>
<dbReference type="GeneID" id="93682279"/>
<keyword evidence="1" id="KW-0472">Membrane</keyword>
<feature type="transmembrane region" description="Helical" evidence="1">
    <location>
        <begin position="180"/>
        <end position="199"/>
    </location>
</feature>
<name>A0A8I1MDX1_9BACI</name>
<dbReference type="AlphaFoldDB" id="A0A8I1MDX1"/>
<dbReference type="Pfam" id="PF06197">
    <property type="entry name" value="DUF998"/>
    <property type="match status" value="1"/>
</dbReference>
<feature type="transmembrane region" description="Helical" evidence="1">
    <location>
        <begin position="122"/>
        <end position="143"/>
    </location>
</feature>
<feature type="transmembrane region" description="Helical" evidence="1">
    <location>
        <begin position="64"/>
        <end position="86"/>
    </location>
</feature>
<dbReference type="EMBL" id="JAEMWV010000003">
    <property type="protein sequence ID" value="MBN8251385.1"/>
    <property type="molecule type" value="Genomic_DNA"/>
</dbReference>
<reference evidence="5" key="2">
    <citation type="submission" date="2023-07" db="EMBL/GenBank/DDBJ databases">
        <title>Draft genomic sequences of Priestia flexa CCM isolated from the soil of an abandoned mine contaminated by free cyanide in the high Andean zone of Tacna, Peru.</title>
        <authorList>
            <person name="Caceda Quiroz C.J."/>
            <person name="Maraza Chooque G.J."/>
            <person name="Fora Quispe G.L."/>
            <person name="Carpio Mamani M."/>
        </authorList>
    </citation>
    <scope>NUCLEOTIDE SEQUENCE [LARGE SCALE GENOMIC DNA]</scope>
    <source>
        <strain evidence="5">CCM</strain>
    </source>
</reference>
<reference evidence="3" key="3">
    <citation type="submission" date="2024-05" db="EMBL/GenBank/DDBJ databases">
        <title>Draft genomic sequences of Priestia flexa CCM isolated from the soil of an abandoned mine contaminated by free cyanide in the high Andean zone of Tacna, Peru.</title>
        <authorList>
            <person name="Caceda Quiroz C.J."/>
            <person name="Maraza Chooque G.J."/>
            <person name="Fora Quispe G.L."/>
            <person name="Carpio Mamani M."/>
        </authorList>
    </citation>
    <scope>NUCLEOTIDE SEQUENCE</scope>
    <source>
        <strain evidence="3">CCM</strain>
    </source>
</reference>
<gene>
    <name evidence="2" type="ORF">JF537_07325</name>
    <name evidence="3" type="ORF">RIB56_13525</name>
</gene>
<keyword evidence="1" id="KW-1133">Transmembrane helix</keyword>
<feature type="transmembrane region" description="Helical" evidence="1">
    <location>
        <begin position="98"/>
        <end position="116"/>
    </location>
</feature>
<evidence type="ECO:0000313" key="4">
    <source>
        <dbReference type="Proteomes" id="UP000664578"/>
    </source>
</evidence>
<dbReference type="Proteomes" id="UP000664578">
    <property type="component" value="Unassembled WGS sequence"/>
</dbReference>
<accession>A0A8I1MDX1</accession>
<dbReference type="Proteomes" id="UP001284771">
    <property type="component" value="Unassembled WGS sequence"/>
</dbReference>
<evidence type="ECO:0000256" key="1">
    <source>
        <dbReference type="SAM" id="Phobius"/>
    </source>
</evidence>
<evidence type="ECO:0000313" key="3">
    <source>
        <dbReference type="EMBL" id="MDW8517147.1"/>
    </source>
</evidence>